<accession>A0A6J5M301</accession>
<reference evidence="1" key="1">
    <citation type="submission" date="2020-04" db="EMBL/GenBank/DDBJ databases">
        <authorList>
            <person name="Chiriac C."/>
            <person name="Salcher M."/>
            <person name="Ghai R."/>
            <person name="Kavagutti S V."/>
        </authorList>
    </citation>
    <scope>NUCLEOTIDE SEQUENCE</scope>
</reference>
<dbReference type="EMBL" id="LR796388">
    <property type="protein sequence ID" value="CAB4141325.1"/>
    <property type="molecule type" value="Genomic_DNA"/>
</dbReference>
<name>A0A6J5M301_9CAUD</name>
<protein>
    <submittedName>
        <fullName evidence="1">Uncharacterized protein</fullName>
    </submittedName>
</protein>
<organism evidence="1">
    <name type="scientific">uncultured Caudovirales phage</name>
    <dbReference type="NCBI Taxonomy" id="2100421"/>
    <lineage>
        <taxon>Viruses</taxon>
        <taxon>Duplodnaviria</taxon>
        <taxon>Heunggongvirae</taxon>
        <taxon>Uroviricota</taxon>
        <taxon>Caudoviricetes</taxon>
        <taxon>Peduoviridae</taxon>
        <taxon>Maltschvirus</taxon>
        <taxon>Maltschvirus maltsch</taxon>
    </lineage>
</organism>
<proteinExistence type="predicted"/>
<sequence>MIDYYFTKCVDWISFRTFKKHNQLKIRTLKPTYWDKDTIMLHAVMQLVVDYVEIELAALEIDYKNLTLKQKLYKNLPWFLRSSELIRSRELGLQHIQFIKSFNDKYYSEEDIHKTQIKHMEILEKVYLWWKDVYPNRLDPDDAAGFKFSLNYFDEEKAKDAIRIESEYYEEENKMLKLIIDIRQSLWT</sequence>
<evidence type="ECO:0000313" key="1">
    <source>
        <dbReference type="EMBL" id="CAB4141325.1"/>
    </source>
</evidence>
<gene>
    <name evidence="1" type="ORF">UFOVP410_164</name>
</gene>